<protein>
    <submittedName>
        <fullName evidence="2">Uncharacterized protein</fullName>
    </submittedName>
</protein>
<dbReference type="InterPro" id="IPR036852">
    <property type="entry name" value="Peptidase_S8/S53_dom_sf"/>
</dbReference>
<proteinExistence type="predicted"/>
<dbReference type="Gene3D" id="3.40.50.200">
    <property type="entry name" value="Peptidase S8/S53 domain"/>
    <property type="match status" value="1"/>
</dbReference>
<dbReference type="AlphaFoldDB" id="T1CBE7"/>
<evidence type="ECO:0000256" key="1">
    <source>
        <dbReference type="SAM" id="MobiDB-lite"/>
    </source>
</evidence>
<dbReference type="EMBL" id="AUZX01006647">
    <property type="protein sequence ID" value="EQD63029.1"/>
    <property type="molecule type" value="Genomic_DNA"/>
</dbReference>
<gene>
    <name evidence="2" type="ORF">B1A_09335</name>
</gene>
<accession>T1CBE7</accession>
<dbReference type="GO" id="GO:0004252">
    <property type="term" value="F:serine-type endopeptidase activity"/>
    <property type="evidence" value="ECO:0007669"/>
    <property type="project" value="InterPro"/>
</dbReference>
<reference evidence="2" key="2">
    <citation type="journal article" date="2014" name="ISME J.">
        <title>Microbial stratification in low pH oxic and suboxic macroscopic growths along an acid mine drainage.</title>
        <authorList>
            <person name="Mendez-Garcia C."/>
            <person name="Mesa V."/>
            <person name="Sprenger R.R."/>
            <person name="Richter M."/>
            <person name="Diez M.S."/>
            <person name="Solano J."/>
            <person name="Bargiela R."/>
            <person name="Golyshina O.V."/>
            <person name="Manteca A."/>
            <person name="Ramos J.L."/>
            <person name="Gallego J.R."/>
            <person name="Llorente I."/>
            <person name="Martins Dos Santos V.A."/>
            <person name="Jensen O.N."/>
            <person name="Pelaez A.I."/>
            <person name="Sanchez J."/>
            <person name="Ferrer M."/>
        </authorList>
    </citation>
    <scope>NUCLEOTIDE SEQUENCE</scope>
</reference>
<sequence>MNNEHVATLNIVPPTPYFTTSSGSQLLYGSDMQNAYQLGKLYSAHGYPTNETIATILWSGTNAAGTSVAPFVPSDINSYFNKTLPSGEPHSAIYGAPLGGAPAPGPSAANDNTQADFESTLDLEMAGSAAPGATVVEVYGPTATQTYLDQAFSFILSPSSSYPQLT</sequence>
<feature type="compositionally biased region" description="Low complexity" evidence="1">
    <location>
        <begin position="95"/>
        <end position="109"/>
    </location>
</feature>
<organism evidence="2">
    <name type="scientific">mine drainage metagenome</name>
    <dbReference type="NCBI Taxonomy" id="410659"/>
    <lineage>
        <taxon>unclassified sequences</taxon>
        <taxon>metagenomes</taxon>
        <taxon>ecological metagenomes</taxon>
    </lineage>
</organism>
<evidence type="ECO:0000313" key="2">
    <source>
        <dbReference type="EMBL" id="EQD63029.1"/>
    </source>
</evidence>
<comment type="caution">
    <text evidence="2">The sequence shown here is derived from an EMBL/GenBank/DDBJ whole genome shotgun (WGS) entry which is preliminary data.</text>
</comment>
<name>T1CBE7_9ZZZZ</name>
<feature type="non-terminal residue" evidence="2">
    <location>
        <position position="166"/>
    </location>
</feature>
<reference evidence="2" key="1">
    <citation type="submission" date="2013-08" db="EMBL/GenBank/DDBJ databases">
        <authorList>
            <person name="Mendez C."/>
            <person name="Richter M."/>
            <person name="Ferrer M."/>
            <person name="Sanchez J."/>
        </authorList>
    </citation>
    <scope>NUCLEOTIDE SEQUENCE</scope>
</reference>
<feature type="region of interest" description="Disordered" evidence="1">
    <location>
        <begin position="91"/>
        <end position="113"/>
    </location>
</feature>
<dbReference type="GO" id="GO:0006508">
    <property type="term" value="P:proteolysis"/>
    <property type="evidence" value="ECO:0007669"/>
    <property type="project" value="InterPro"/>
</dbReference>